<dbReference type="NCBIfam" id="TIGR03891">
    <property type="entry name" value="thiopep_ocin"/>
    <property type="match status" value="1"/>
</dbReference>
<sequence length="966" mass="111316">MWKNPFIRESIYLASKSLYNDLDNLFSATEKIDGLKKENLIRSFYKYLARMSNRATPFGLFAGCSALQWGTSLQMVLSEGFKRSITLDAAVNEQLAELGEIHDPAAAYVLNNTIYLQGKQYKFIVCQLVDGERLYEIVGLAYNEVIARLVNRMQGNAYTCKEMSALLGDFDPDESMAFINQLIQIQFLTYTGKPSIGLRFPDYLPQPWPKALQPELHLITTILERTADRYGVSETMIKDYQEIEISLKKLLGETPANCIHVTKVNYLQKATVQNSLQSKLLRGIKLLHNLTDFAPQKRLKQFQTQFLQRYQGRSVSLLEAFDPDSGLEYGQWHNKETLFTEGLNAGLIRPVEQMPYTENNLKLLKVLTSANVGGDYTFTLPEDFVPEKPLNNLPQNLAAVFQLFDQEQLFLEMVAGTGSLGLLARFADADDDIKQLAVAMAAKESLTNPDAIYAEIIHLPEERSANVMSHPQFWSHELAYINQAGGKQVISLDEIEVKLQNGLFKLFSKKKKKEIIPKLSSAYNYNRSQHPIYTFLCDIQHQNGPNGLSFNWGRLAGDFVFFPRIETTFGVILHRATWKFSAADLKAITKKTNNEGSRSEAFKQFRLEWKIPDKFFVVNGDNELLIDVENALSVDVLLKEAAKTVDHLVLKECLHSQMEPVLQNQSGQRYAHQFVAPLFAITEAKKASYPLNQSTITRHYFPGSEWLYVKIFLNENTAQQVLIALYKLLDKNKGIIDYKKWFFIRYYEFGHHIRLRILLHSADDFQQTYFLVKKVLDPFILHQQISNIQLDTYEREIERYGAEQIELAESLFDVDSRFCSYIFLLFENNNYTEQGWLVIFWVMKEYLSRKSEDAAIQLKFAETQLAFFLKEMDSKLIKIQIDQLFRKYGAILPKLVEEYEALLNNRREEIEVLLEGKHVDWNDSFLAGVIHMLINRYFVNQQRLHECLLYGIMVKQLKSGLARASH</sequence>
<dbReference type="InterPro" id="IPR006827">
    <property type="entry name" value="Lant_deHydtase_N"/>
</dbReference>
<proteinExistence type="predicted"/>
<evidence type="ECO:0000313" key="3">
    <source>
        <dbReference type="EMBL" id="SFA43121.1"/>
    </source>
</evidence>
<name>A0A1I0SUF7_9SPHI</name>
<gene>
    <name evidence="3" type="ORF">SAMN04488511_103259</name>
</gene>
<organism evidence="3 4">
    <name type="scientific">Pedobacter suwonensis</name>
    <dbReference type="NCBI Taxonomy" id="332999"/>
    <lineage>
        <taxon>Bacteria</taxon>
        <taxon>Pseudomonadati</taxon>
        <taxon>Bacteroidota</taxon>
        <taxon>Sphingobacteriia</taxon>
        <taxon>Sphingobacteriales</taxon>
        <taxon>Sphingobacteriaceae</taxon>
        <taxon>Pedobacter</taxon>
    </lineage>
</organism>
<dbReference type="Pfam" id="PF04738">
    <property type="entry name" value="Lant_dehydr_N"/>
    <property type="match status" value="1"/>
</dbReference>
<keyword evidence="4" id="KW-1185">Reference proteome</keyword>
<dbReference type="EMBL" id="FOJM01000003">
    <property type="protein sequence ID" value="SFA43121.1"/>
    <property type="molecule type" value="Genomic_DNA"/>
</dbReference>
<reference evidence="4" key="1">
    <citation type="submission" date="2016-10" db="EMBL/GenBank/DDBJ databases">
        <authorList>
            <person name="Varghese N."/>
            <person name="Submissions S."/>
        </authorList>
    </citation>
    <scope>NUCLEOTIDE SEQUENCE [LARGE SCALE GENOMIC DNA]</scope>
    <source>
        <strain evidence="4">DSM 18130</strain>
    </source>
</reference>
<dbReference type="InterPro" id="IPR023809">
    <property type="entry name" value="Thiopep_bacteriocin_synth_dom"/>
</dbReference>
<dbReference type="STRING" id="332999.SAMN04488511_103259"/>
<dbReference type="Pfam" id="PF14028">
    <property type="entry name" value="Lant_dehydr_C"/>
    <property type="match status" value="1"/>
</dbReference>
<dbReference type="AlphaFoldDB" id="A0A1I0SUF7"/>
<protein>
    <submittedName>
        <fullName evidence="3">Thiopeptide-type bacteriocin biosynthesis domain-containing protein</fullName>
    </submittedName>
</protein>
<feature type="domain" description="Thiopeptide-type bacteriocin biosynthesis" evidence="2">
    <location>
        <begin position="706"/>
        <end position="953"/>
    </location>
</feature>
<evidence type="ECO:0000313" key="4">
    <source>
        <dbReference type="Proteomes" id="UP000198836"/>
    </source>
</evidence>
<dbReference type="OrthoDB" id="1273722at2"/>
<dbReference type="RefSeq" id="WP_090981157.1">
    <property type="nucleotide sequence ID" value="NZ_FOJM01000003.1"/>
</dbReference>
<evidence type="ECO:0000259" key="2">
    <source>
        <dbReference type="Pfam" id="PF14028"/>
    </source>
</evidence>
<evidence type="ECO:0000259" key="1">
    <source>
        <dbReference type="Pfam" id="PF04738"/>
    </source>
</evidence>
<feature type="domain" description="Lantibiotic dehydratase N-terminal" evidence="1">
    <location>
        <begin position="4"/>
        <end position="637"/>
    </location>
</feature>
<dbReference type="Proteomes" id="UP000198836">
    <property type="component" value="Unassembled WGS sequence"/>
</dbReference>
<accession>A0A1I0SUF7</accession>